<name>A0A6I9S874_ELAGV</name>
<dbReference type="RefSeq" id="XP_010938765.1">
    <property type="nucleotide sequence ID" value="XM_010940463.3"/>
</dbReference>
<dbReference type="Gene3D" id="3.30.70.330">
    <property type="match status" value="1"/>
</dbReference>
<feature type="domain" description="RRM" evidence="3">
    <location>
        <begin position="115"/>
        <end position="193"/>
    </location>
</feature>
<dbReference type="InterPro" id="IPR052462">
    <property type="entry name" value="SLIRP/GR-RBP-like"/>
</dbReference>
<dbReference type="OrthoDB" id="272703at2759"/>
<dbReference type="SUPFAM" id="SSF54928">
    <property type="entry name" value="RNA-binding domain, RBD"/>
    <property type="match status" value="1"/>
</dbReference>
<dbReference type="PANTHER" id="PTHR48027">
    <property type="entry name" value="HETEROGENEOUS NUCLEAR RIBONUCLEOPROTEIN 87F-RELATED"/>
    <property type="match status" value="1"/>
</dbReference>
<sequence length="207" mass="22831">MRAYATHILELPSSLILLLFPHWTFNKHLVGVSSVRMALPHLASPSFLSPLLSSRKPSVISAASPSLPVFPQILTSKTPMISISSPGSRHHCNLPPLRFCTTPESSSTVENPPSSRIFIRGLSCTTSEGYLAKIFSCFGEVSRVKIVTSKTSKESLGLAYIWFACEQDAQQAVKEMDGKFVDGRFIAVMMAKPESRSKQVRAIPYRF</sequence>
<keyword evidence="1 2" id="KW-0694">RNA-binding</keyword>
<dbReference type="InterPro" id="IPR000504">
    <property type="entry name" value="RRM_dom"/>
</dbReference>
<evidence type="ECO:0000256" key="2">
    <source>
        <dbReference type="PROSITE-ProRule" id="PRU00176"/>
    </source>
</evidence>
<dbReference type="InParanoid" id="A0A6I9S874"/>
<dbReference type="Proteomes" id="UP000504607">
    <property type="component" value="Chromosome 14"/>
</dbReference>
<dbReference type="KEGG" id="egu:105057771"/>
<accession>A0A6I9S874</accession>
<dbReference type="InterPro" id="IPR012677">
    <property type="entry name" value="Nucleotide-bd_a/b_plait_sf"/>
</dbReference>
<dbReference type="SMART" id="SM00360">
    <property type="entry name" value="RRM"/>
    <property type="match status" value="1"/>
</dbReference>
<keyword evidence="4" id="KW-1185">Reference proteome</keyword>
<dbReference type="InterPro" id="IPR035979">
    <property type="entry name" value="RBD_domain_sf"/>
</dbReference>
<dbReference type="GeneID" id="105057771"/>
<organism evidence="4 5">
    <name type="scientific">Elaeis guineensis var. tenera</name>
    <name type="common">Oil palm</name>
    <dbReference type="NCBI Taxonomy" id="51953"/>
    <lineage>
        <taxon>Eukaryota</taxon>
        <taxon>Viridiplantae</taxon>
        <taxon>Streptophyta</taxon>
        <taxon>Embryophyta</taxon>
        <taxon>Tracheophyta</taxon>
        <taxon>Spermatophyta</taxon>
        <taxon>Magnoliopsida</taxon>
        <taxon>Liliopsida</taxon>
        <taxon>Arecaceae</taxon>
        <taxon>Arecoideae</taxon>
        <taxon>Cocoseae</taxon>
        <taxon>Elaeidinae</taxon>
        <taxon>Elaeis</taxon>
    </lineage>
</organism>
<gene>
    <name evidence="5" type="primary">LOC105057771</name>
</gene>
<dbReference type="PROSITE" id="PS50102">
    <property type="entry name" value="RRM"/>
    <property type="match status" value="1"/>
</dbReference>
<protein>
    <submittedName>
        <fullName evidence="5">Organelle RRM domain-containing protein 2, mitochondrial</fullName>
    </submittedName>
</protein>
<reference evidence="5" key="1">
    <citation type="submission" date="2025-08" db="UniProtKB">
        <authorList>
            <consortium name="RefSeq"/>
        </authorList>
    </citation>
    <scope>IDENTIFICATION</scope>
</reference>
<dbReference type="AlphaFoldDB" id="A0A6I9S874"/>
<evidence type="ECO:0000259" key="3">
    <source>
        <dbReference type="PROSITE" id="PS50102"/>
    </source>
</evidence>
<dbReference type="Pfam" id="PF00076">
    <property type="entry name" value="RRM_1"/>
    <property type="match status" value="1"/>
</dbReference>
<evidence type="ECO:0000256" key="1">
    <source>
        <dbReference type="ARBA" id="ARBA00022884"/>
    </source>
</evidence>
<evidence type="ECO:0000313" key="5">
    <source>
        <dbReference type="RefSeq" id="XP_010938765.1"/>
    </source>
</evidence>
<proteinExistence type="predicted"/>
<evidence type="ECO:0000313" key="4">
    <source>
        <dbReference type="Proteomes" id="UP000504607"/>
    </source>
</evidence>
<dbReference type="GO" id="GO:0003723">
    <property type="term" value="F:RNA binding"/>
    <property type="evidence" value="ECO:0007669"/>
    <property type="project" value="UniProtKB-UniRule"/>
</dbReference>